<dbReference type="CDD" id="cd02440">
    <property type="entry name" value="AdoMet_MTases"/>
    <property type="match status" value="1"/>
</dbReference>
<dbReference type="Pfam" id="PF08468">
    <property type="entry name" value="MTS_N"/>
    <property type="match status" value="1"/>
</dbReference>
<accession>A0A074JGJ3</accession>
<feature type="domain" description="Methyltransferase small N-terminal" evidence="8">
    <location>
        <begin position="67"/>
        <end position="117"/>
    </location>
</feature>
<feature type="domain" description="Methyltransferase small" evidence="7">
    <location>
        <begin position="158"/>
        <end position="312"/>
    </location>
</feature>
<evidence type="ECO:0000259" key="7">
    <source>
        <dbReference type="Pfam" id="PF05175"/>
    </source>
</evidence>
<sequence>MSQSRLSFALSASDTLPEQGQIALFAPAAALDLSALPLDRLVAFQPFKPDHDALAARGVAMAQVPEGPYAAAVVFAPRAKAQARALLAQACECVEPGGPIYIDGAKSEGIDSLLRELRGLVALDAPIAKAHGKIARFPADPKALADWAARDIAAAPGFITRPGVFSADGVDEGSALLAACLPETLPARVADLGAGWGWLAAQALARQGVQEIALYEADATALDCARRNIPDPRAQFHWEDVTRLPAGPRFDAIVMNPPFHKSRAAEPGLGEAFIAAAARLLTPSGTLWMVANRHLPYADALAKSFREIQEITPPSGPSTRFRITRAQGVISAREQARGTPPQRPSRTRR</sequence>
<keyword evidence="10" id="KW-1185">Reference proteome</keyword>
<dbReference type="GO" id="GO:0008990">
    <property type="term" value="F:rRNA (guanine-N2-)-methyltransferase activity"/>
    <property type="evidence" value="ECO:0007669"/>
    <property type="project" value="InterPro"/>
</dbReference>
<keyword evidence="1" id="KW-0963">Cytoplasm</keyword>
<dbReference type="EMBL" id="AUNB01000051">
    <property type="protein sequence ID" value="KEO55599.1"/>
    <property type="molecule type" value="Genomic_DNA"/>
</dbReference>
<evidence type="ECO:0000256" key="3">
    <source>
        <dbReference type="ARBA" id="ARBA00022603"/>
    </source>
</evidence>
<keyword evidence="3" id="KW-0489">Methyltransferase</keyword>
<evidence type="ECO:0000256" key="5">
    <source>
        <dbReference type="ARBA" id="ARBA00022691"/>
    </source>
</evidence>
<dbReference type="InterPro" id="IPR029063">
    <property type="entry name" value="SAM-dependent_MTases_sf"/>
</dbReference>
<comment type="caution">
    <text evidence="9">The sequence shown here is derived from an EMBL/GenBank/DDBJ whole genome shotgun (WGS) entry which is preliminary data.</text>
</comment>
<dbReference type="RefSeq" id="WP_038132308.1">
    <property type="nucleotide sequence ID" value="NZ_AUNB01000051.1"/>
</dbReference>
<name>A0A074JGJ3_9RHOB</name>
<evidence type="ECO:0000256" key="2">
    <source>
        <dbReference type="ARBA" id="ARBA00022552"/>
    </source>
</evidence>
<dbReference type="PANTHER" id="PTHR47816:SF4">
    <property type="entry name" value="RIBOSOMAL RNA SMALL SUBUNIT METHYLTRANSFERASE C"/>
    <property type="match status" value="1"/>
</dbReference>
<dbReference type="PROSITE" id="PS00092">
    <property type="entry name" value="N6_MTASE"/>
    <property type="match status" value="1"/>
</dbReference>
<feature type="region of interest" description="Disordered" evidence="6">
    <location>
        <begin position="329"/>
        <end position="349"/>
    </location>
</feature>
<organism evidence="9 10">
    <name type="scientific">Thioclava indica</name>
    <dbReference type="NCBI Taxonomy" id="1353528"/>
    <lineage>
        <taxon>Bacteria</taxon>
        <taxon>Pseudomonadati</taxon>
        <taxon>Pseudomonadota</taxon>
        <taxon>Alphaproteobacteria</taxon>
        <taxon>Rhodobacterales</taxon>
        <taxon>Paracoccaceae</taxon>
        <taxon>Thioclava</taxon>
    </lineage>
</organism>
<evidence type="ECO:0008006" key="11">
    <source>
        <dbReference type="Google" id="ProtNLM"/>
    </source>
</evidence>
<dbReference type="InterPro" id="IPR007848">
    <property type="entry name" value="Small_mtfrase_dom"/>
</dbReference>
<dbReference type="Pfam" id="PF05175">
    <property type="entry name" value="MTS"/>
    <property type="match status" value="1"/>
</dbReference>
<keyword evidence="5" id="KW-0949">S-adenosyl-L-methionine</keyword>
<dbReference type="InterPro" id="IPR046977">
    <property type="entry name" value="RsmC/RlmG"/>
</dbReference>
<dbReference type="Proteomes" id="UP000027471">
    <property type="component" value="Unassembled WGS sequence"/>
</dbReference>
<dbReference type="eggNOG" id="COG2813">
    <property type="taxonomic scope" value="Bacteria"/>
</dbReference>
<dbReference type="AlphaFoldDB" id="A0A074JGJ3"/>
<dbReference type="PANTHER" id="PTHR47816">
    <property type="entry name" value="RIBOSOMAL RNA SMALL SUBUNIT METHYLTRANSFERASE C"/>
    <property type="match status" value="1"/>
</dbReference>
<evidence type="ECO:0000259" key="8">
    <source>
        <dbReference type="Pfam" id="PF08468"/>
    </source>
</evidence>
<evidence type="ECO:0000256" key="4">
    <source>
        <dbReference type="ARBA" id="ARBA00022679"/>
    </source>
</evidence>
<protein>
    <recommendedName>
        <fullName evidence="11">Methyltransferase small domain-containing protein</fullName>
    </recommendedName>
</protein>
<dbReference type="OrthoDB" id="9816072at2"/>
<keyword evidence="2" id="KW-0698">rRNA processing</keyword>
<evidence type="ECO:0000313" key="10">
    <source>
        <dbReference type="Proteomes" id="UP000027471"/>
    </source>
</evidence>
<dbReference type="GO" id="GO:0003676">
    <property type="term" value="F:nucleic acid binding"/>
    <property type="evidence" value="ECO:0007669"/>
    <property type="project" value="InterPro"/>
</dbReference>
<dbReference type="InterPro" id="IPR013675">
    <property type="entry name" value="Mtase_sm_N"/>
</dbReference>
<dbReference type="InterPro" id="IPR002052">
    <property type="entry name" value="DNA_methylase_N6_adenine_CS"/>
</dbReference>
<evidence type="ECO:0000313" key="9">
    <source>
        <dbReference type="EMBL" id="KEO55599.1"/>
    </source>
</evidence>
<dbReference type="Gene3D" id="3.40.50.150">
    <property type="entry name" value="Vaccinia Virus protein VP39"/>
    <property type="match status" value="2"/>
</dbReference>
<gene>
    <name evidence="9" type="ORF">DT23_06410</name>
</gene>
<reference evidence="9 10" key="1">
    <citation type="journal article" date="2015" name="Antonie Van Leeuwenhoek">
        <title>Thioclava indica sp. nov., isolated from surface seawater of the Indian Ocean.</title>
        <authorList>
            <person name="Liu Y."/>
            <person name="Lai Q."/>
            <person name="Du J."/>
            <person name="Xu H."/>
            <person name="Jiang L."/>
            <person name="Shao Z."/>
        </authorList>
    </citation>
    <scope>NUCLEOTIDE SEQUENCE [LARGE SCALE GENOMIC DNA]</scope>
    <source>
        <strain evidence="9 10">DT23-4</strain>
    </source>
</reference>
<keyword evidence="4" id="KW-0808">Transferase</keyword>
<evidence type="ECO:0000256" key="1">
    <source>
        <dbReference type="ARBA" id="ARBA00022490"/>
    </source>
</evidence>
<dbReference type="SUPFAM" id="SSF53335">
    <property type="entry name" value="S-adenosyl-L-methionine-dependent methyltransferases"/>
    <property type="match status" value="1"/>
</dbReference>
<evidence type="ECO:0000256" key="6">
    <source>
        <dbReference type="SAM" id="MobiDB-lite"/>
    </source>
</evidence>
<proteinExistence type="predicted"/>
<dbReference type="STRING" id="1353528.DT23_06410"/>